<evidence type="ECO:0000256" key="4">
    <source>
        <dbReference type="PROSITE-ProRule" id="PRU00335"/>
    </source>
</evidence>
<dbReference type="InterPro" id="IPR009057">
    <property type="entry name" value="Homeodomain-like_sf"/>
</dbReference>
<dbReference type="RefSeq" id="WP_015399667.1">
    <property type="nucleotide sequence ID" value="NC_020302.1"/>
</dbReference>
<dbReference type="STRING" id="1121362.A605_01145"/>
<evidence type="ECO:0000313" key="7">
    <source>
        <dbReference type="Proteomes" id="UP000011723"/>
    </source>
</evidence>
<name>M1NIJ3_9CORY</name>
<evidence type="ECO:0000256" key="3">
    <source>
        <dbReference type="ARBA" id="ARBA00023163"/>
    </source>
</evidence>
<dbReference type="InterPro" id="IPR001647">
    <property type="entry name" value="HTH_TetR"/>
</dbReference>
<dbReference type="InterPro" id="IPR050109">
    <property type="entry name" value="HTH-type_TetR-like_transc_reg"/>
</dbReference>
<keyword evidence="1" id="KW-0805">Transcription regulation</keyword>
<accession>M1NIJ3</accession>
<dbReference type="GO" id="GO:0003700">
    <property type="term" value="F:DNA-binding transcription factor activity"/>
    <property type="evidence" value="ECO:0007669"/>
    <property type="project" value="TreeGrafter"/>
</dbReference>
<keyword evidence="3" id="KW-0804">Transcription</keyword>
<feature type="domain" description="HTH tetR-type" evidence="5">
    <location>
        <begin position="2"/>
        <end position="60"/>
    </location>
</feature>
<dbReference type="InterPro" id="IPR036271">
    <property type="entry name" value="Tet_transcr_reg_TetR-rel_C_sf"/>
</dbReference>
<gene>
    <name evidence="6" type="ORF">A605_01145</name>
</gene>
<dbReference type="HOGENOM" id="CLU_091687_2_1_11"/>
<evidence type="ECO:0000313" key="6">
    <source>
        <dbReference type="EMBL" id="AGF71243.1"/>
    </source>
</evidence>
<dbReference type="Gene3D" id="1.10.357.10">
    <property type="entry name" value="Tetracycline Repressor, domain 2"/>
    <property type="match status" value="1"/>
</dbReference>
<proteinExistence type="predicted"/>
<dbReference type="PANTHER" id="PTHR30055">
    <property type="entry name" value="HTH-TYPE TRANSCRIPTIONAL REGULATOR RUTR"/>
    <property type="match status" value="1"/>
</dbReference>
<dbReference type="SUPFAM" id="SSF46689">
    <property type="entry name" value="Homeodomain-like"/>
    <property type="match status" value="1"/>
</dbReference>
<dbReference type="InterPro" id="IPR041479">
    <property type="entry name" value="TetR_CgmR_C"/>
</dbReference>
<evidence type="ECO:0000256" key="1">
    <source>
        <dbReference type="ARBA" id="ARBA00023015"/>
    </source>
</evidence>
<dbReference type="PATRIC" id="fig|1121362.3.peg.221"/>
<dbReference type="SUPFAM" id="SSF48498">
    <property type="entry name" value="Tetracyclin repressor-like, C-terminal domain"/>
    <property type="match status" value="1"/>
</dbReference>
<keyword evidence="2 4" id="KW-0238">DNA-binding</keyword>
<dbReference type="PROSITE" id="PS50977">
    <property type="entry name" value="HTH_TETR_2"/>
    <property type="match status" value="1"/>
</dbReference>
<dbReference type="PANTHER" id="PTHR30055:SF234">
    <property type="entry name" value="HTH-TYPE TRANSCRIPTIONAL REGULATOR BETI"/>
    <property type="match status" value="1"/>
</dbReference>
<dbReference type="GO" id="GO:0000976">
    <property type="term" value="F:transcription cis-regulatory region binding"/>
    <property type="evidence" value="ECO:0007669"/>
    <property type="project" value="TreeGrafter"/>
</dbReference>
<dbReference type="AlphaFoldDB" id="M1NIJ3"/>
<evidence type="ECO:0000256" key="2">
    <source>
        <dbReference type="ARBA" id="ARBA00023125"/>
    </source>
</evidence>
<feature type="DNA-binding region" description="H-T-H motif" evidence="4">
    <location>
        <begin position="23"/>
        <end position="42"/>
    </location>
</feature>
<sequence>MSDTRTKILDHAVELLRDGGVLTLDSAAHAAGLSKPGVIHHFRTKQGLVLAVVDHIIDGWEADLRTRLRNPGDPLDRLRAYLDYAFTGDFDSSDLVIVGDAALREPLRRRWVERLGPWFAPATPTPGPELTAVRLIADGAWFDQALGIADLAPSERAAVHRIALELLGGKEQE</sequence>
<keyword evidence="7" id="KW-1185">Reference proteome</keyword>
<dbReference type="eggNOG" id="COG1309">
    <property type="taxonomic scope" value="Bacteria"/>
</dbReference>
<reference evidence="6 7" key="1">
    <citation type="journal article" date="2012" name="Stand. Genomic Sci.">
        <title>Genome sequence of the halotolerant bacterium Corynebacterium halotolerans type strain YIM 70093(T) (= DSM 44683(T)).</title>
        <authorList>
            <person name="Ruckert C."/>
            <person name="Albersmeier A."/>
            <person name="Al-Dilaimi A."/>
            <person name="Niehaus K."/>
            <person name="Szczepanowski R."/>
            <person name="Kalinowski J."/>
        </authorList>
    </citation>
    <scope>NUCLEOTIDE SEQUENCE [LARGE SCALE GENOMIC DNA]</scope>
    <source>
        <strain evidence="6">YIM 70093</strain>
    </source>
</reference>
<evidence type="ECO:0000259" key="5">
    <source>
        <dbReference type="PROSITE" id="PS50977"/>
    </source>
</evidence>
<protein>
    <submittedName>
        <fullName evidence="6">TetR family transcriptional regulator</fullName>
    </submittedName>
</protein>
<dbReference type="Pfam" id="PF00440">
    <property type="entry name" value="TetR_N"/>
    <property type="match status" value="1"/>
</dbReference>
<organism evidence="6 7">
    <name type="scientific">Corynebacterium halotolerans YIM 70093 = DSM 44683</name>
    <dbReference type="NCBI Taxonomy" id="1121362"/>
    <lineage>
        <taxon>Bacteria</taxon>
        <taxon>Bacillati</taxon>
        <taxon>Actinomycetota</taxon>
        <taxon>Actinomycetes</taxon>
        <taxon>Mycobacteriales</taxon>
        <taxon>Corynebacteriaceae</taxon>
        <taxon>Corynebacterium</taxon>
    </lineage>
</organism>
<dbReference type="EMBL" id="CP003697">
    <property type="protein sequence ID" value="AGF71243.1"/>
    <property type="molecule type" value="Genomic_DNA"/>
</dbReference>
<dbReference type="Proteomes" id="UP000011723">
    <property type="component" value="Chromosome"/>
</dbReference>
<dbReference type="KEGG" id="chn:A605_01145"/>
<dbReference type="Pfam" id="PF17937">
    <property type="entry name" value="TetR_C_28"/>
    <property type="match status" value="1"/>
</dbReference>